<evidence type="ECO:0000313" key="6">
    <source>
        <dbReference type="EMBL" id="KAK0647800.1"/>
    </source>
</evidence>
<dbReference type="PROSITE" id="PS00480">
    <property type="entry name" value="CITRATE_SYNTHASE"/>
    <property type="match status" value="1"/>
</dbReference>
<evidence type="ECO:0000256" key="4">
    <source>
        <dbReference type="PIRSR" id="PIRSR001369-1"/>
    </source>
</evidence>
<dbReference type="GO" id="GO:0006099">
    <property type="term" value="P:tricarboxylic acid cycle"/>
    <property type="evidence" value="ECO:0007669"/>
    <property type="project" value="InterPro"/>
</dbReference>
<dbReference type="InterPro" id="IPR019810">
    <property type="entry name" value="Citrate_synthase_AS"/>
</dbReference>
<dbReference type="PIRSF" id="PIRSF001369">
    <property type="entry name" value="Citrate_synth"/>
    <property type="match status" value="1"/>
</dbReference>
<keyword evidence="7" id="KW-1185">Reference proteome</keyword>
<sequence length="472" mass="51773">MATVTVTAPANGHVPENSLTVTDNRTGQTFSFPIKHNAVNASEFKKIKAPEDPANLADQNEQGLRIFDPGFGNTCVSESKITFIDGLKGMIQYRGYDINDLVAAKKGFVDTANLLWFGTLPSPAEKQALQDRLNAVPLLDDHVFNVIRAMPYAATPHTHTAAPSTNNHLHSPNGSPFGMIIAGLMAVQSSQMSLIPAHAAKNLYLGNASLVDSQVIRAMQSLSQITAAAYCHQTGRAFTPPRKDLSFVENFLLMMGHVDSNTGLPNPRYVGYFERLWLLIADHEMTCSTAAMLQTASALPDAFSCLASAASALYGPLHGGAIEVAYKNIQEIGSVENIPAKMARVKAGKERLYGYGHRVYRVPDPRYKHIKEVLEELTAEIEGDPLLKVAFEVDRIAREDEYFTSRKLNPNADLFAALAYNAMGFEPEWILPISLMSRTQGLLAHWKEAMSGAARIWRPGQIYTGDLNKKIE</sequence>
<evidence type="ECO:0000256" key="2">
    <source>
        <dbReference type="ARBA" id="ARBA00022679"/>
    </source>
</evidence>
<dbReference type="PRINTS" id="PR00143">
    <property type="entry name" value="CITRTSNTHASE"/>
</dbReference>
<dbReference type="Gene3D" id="1.10.230.10">
    <property type="entry name" value="Cytochrome P450-Terp, domain 2"/>
    <property type="match status" value="1"/>
</dbReference>
<organism evidence="6 7">
    <name type="scientific">Lasiodiplodia hormozganensis</name>
    <dbReference type="NCBI Taxonomy" id="869390"/>
    <lineage>
        <taxon>Eukaryota</taxon>
        <taxon>Fungi</taxon>
        <taxon>Dikarya</taxon>
        <taxon>Ascomycota</taxon>
        <taxon>Pezizomycotina</taxon>
        <taxon>Dothideomycetes</taxon>
        <taxon>Dothideomycetes incertae sedis</taxon>
        <taxon>Botryosphaeriales</taxon>
        <taxon>Botryosphaeriaceae</taxon>
        <taxon>Lasiodiplodia</taxon>
    </lineage>
</organism>
<evidence type="ECO:0000256" key="1">
    <source>
        <dbReference type="ARBA" id="ARBA00010566"/>
    </source>
</evidence>
<dbReference type="AlphaFoldDB" id="A0AA39Y9G5"/>
<dbReference type="GO" id="GO:0005975">
    <property type="term" value="P:carbohydrate metabolic process"/>
    <property type="evidence" value="ECO:0007669"/>
    <property type="project" value="TreeGrafter"/>
</dbReference>
<dbReference type="InterPro" id="IPR036969">
    <property type="entry name" value="Citrate_synthase_sf"/>
</dbReference>
<dbReference type="InterPro" id="IPR024176">
    <property type="entry name" value="Citrate_synthase_bac-typ"/>
</dbReference>
<feature type="active site" evidence="4">
    <location>
        <position position="413"/>
    </location>
</feature>
<keyword evidence="2 3" id="KW-0808">Transferase</keyword>
<evidence type="ECO:0000256" key="5">
    <source>
        <dbReference type="RuleBase" id="RU000441"/>
    </source>
</evidence>
<dbReference type="GO" id="GO:0005759">
    <property type="term" value="C:mitochondrial matrix"/>
    <property type="evidence" value="ECO:0007669"/>
    <property type="project" value="TreeGrafter"/>
</dbReference>
<dbReference type="GO" id="GO:0046912">
    <property type="term" value="F:acyltransferase activity, acyl groups converted into alkyl on transfer"/>
    <property type="evidence" value="ECO:0007669"/>
    <property type="project" value="InterPro"/>
</dbReference>
<evidence type="ECO:0000313" key="7">
    <source>
        <dbReference type="Proteomes" id="UP001175001"/>
    </source>
</evidence>
<dbReference type="PANTHER" id="PTHR11739:SF4">
    <property type="entry name" value="CITRATE SYNTHASE, PEROXISOMAL"/>
    <property type="match status" value="1"/>
</dbReference>
<reference evidence="6" key="1">
    <citation type="submission" date="2023-06" db="EMBL/GenBank/DDBJ databases">
        <title>Multi-omics analyses reveal the molecular pathogenesis toolkit of Lasiodiplodia hormozganensis, a cross-kingdom pathogen.</title>
        <authorList>
            <person name="Felix C."/>
            <person name="Meneses R."/>
            <person name="Goncalves M.F.M."/>
            <person name="Tilleman L."/>
            <person name="Duarte A.S."/>
            <person name="Jorrin-Novo J.V."/>
            <person name="Van De Peer Y."/>
            <person name="Deforce D."/>
            <person name="Van Nieuwerburgh F."/>
            <person name="Esteves A.C."/>
            <person name="Alves A."/>
        </authorList>
    </citation>
    <scope>NUCLEOTIDE SEQUENCE</scope>
    <source>
        <strain evidence="6">CBS 339.90</strain>
    </source>
</reference>
<dbReference type="SUPFAM" id="SSF48256">
    <property type="entry name" value="Citrate synthase"/>
    <property type="match status" value="1"/>
</dbReference>
<dbReference type="Gene3D" id="1.10.580.10">
    <property type="entry name" value="Citrate Synthase, domain 1"/>
    <property type="match status" value="1"/>
</dbReference>
<evidence type="ECO:0000256" key="3">
    <source>
        <dbReference type="PIRNR" id="PIRNR001369"/>
    </source>
</evidence>
<protein>
    <recommendedName>
        <fullName evidence="3 5">Citrate synthase</fullName>
    </recommendedName>
</protein>
<comment type="similarity">
    <text evidence="1 3 5">Belongs to the citrate synthase family.</text>
</comment>
<gene>
    <name evidence="6" type="primary">gltA</name>
    <name evidence="6" type="ORF">DIS24_g7358</name>
</gene>
<feature type="active site" evidence="4">
    <location>
        <position position="357"/>
    </location>
</feature>
<dbReference type="Proteomes" id="UP001175001">
    <property type="component" value="Unassembled WGS sequence"/>
</dbReference>
<proteinExistence type="inferred from homology"/>
<accession>A0AA39Y9G5</accession>
<dbReference type="InterPro" id="IPR002020">
    <property type="entry name" value="Citrate_synthase"/>
</dbReference>
<dbReference type="InterPro" id="IPR016143">
    <property type="entry name" value="Citrate_synth-like_sm_a-sub"/>
</dbReference>
<dbReference type="InterPro" id="IPR016142">
    <property type="entry name" value="Citrate_synth-like_lrg_a-sub"/>
</dbReference>
<name>A0AA39Y9G5_9PEZI</name>
<dbReference type="EMBL" id="JAUJDW010000043">
    <property type="protein sequence ID" value="KAK0647800.1"/>
    <property type="molecule type" value="Genomic_DNA"/>
</dbReference>
<dbReference type="Pfam" id="PF00285">
    <property type="entry name" value="Citrate_synt"/>
    <property type="match status" value="1"/>
</dbReference>
<dbReference type="PANTHER" id="PTHR11739">
    <property type="entry name" value="CITRATE SYNTHASE"/>
    <property type="match status" value="1"/>
</dbReference>
<comment type="caution">
    <text evidence="6">The sequence shown here is derived from an EMBL/GenBank/DDBJ whole genome shotgun (WGS) entry which is preliminary data.</text>
</comment>